<dbReference type="OrthoDB" id="3531322at2759"/>
<gene>
    <name evidence="2" type="ORF">NA56DRAFT_712697</name>
</gene>
<accession>A0A2J6PFL4</accession>
<evidence type="ECO:0000313" key="3">
    <source>
        <dbReference type="Proteomes" id="UP000235672"/>
    </source>
</evidence>
<evidence type="ECO:0000256" key="1">
    <source>
        <dbReference type="SAM" id="MobiDB-lite"/>
    </source>
</evidence>
<proteinExistence type="predicted"/>
<feature type="region of interest" description="Disordered" evidence="1">
    <location>
        <begin position="40"/>
        <end position="63"/>
    </location>
</feature>
<dbReference type="AlphaFoldDB" id="A0A2J6PFL4"/>
<organism evidence="2 3">
    <name type="scientific">Hyaloscypha hepaticicola</name>
    <dbReference type="NCBI Taxonomy" id="2082293"/>
    <lineage>
        <taxon>Eukaryota</taxon>
        <taxon>Fungi</taxon>
        <taxon>Dikarya</taxon>
        <taxon>Ascomycota</taxon>
        <taxon>Pezizomycotina</taxon>
        <taxon>Leotiomycetes</taxon>
        <taxon>Helotiales</taxon>
        <taxon>Hyaloscyphaceae</taxon>
        <taxon>Hyaloscypha</taxon>
    </lineage>
</organism>
<protein>
    <submittedName>
        <fullName evidence="2">Uncharacterized protein</fullName>
    </submittedName>
</protein>
<keyword evidence="3" id="KW-1185">Reference proteome</keyword>
<evidence type="ECO:0000313" key="2">
    <source>
        <dbReference type="EMBL" id="PMD12841.1"/>
    </source>
</evidence>
<dbReference type="EMBL" id="KZ613541">
    <property type="protein sequence ID" value="PMD12841.1"/>
    <property type="molecule type" value="Genomic_DNA"/>
</dbReference>
<name>A0A2J6PFL4_9HELO</name>
<reference evidence="2 3" key="1">
    <citation type="submission" date="2016-05" db="EMBL/GenBank/DDBJ databases">
        <title>A degradative enzymes factory behind the ericoid mycorrhizal symbiosis.</title>
        <authorList>
            <consortium name="DOE Joint Genome Institute"/>
            <person name="Martino E."/>
            <person name="Morin E."/>
            <person name="Grelet G."/>
            <person name="Kuo A."/>
            <person name="Kohler A."/>
            <person name="Daghino S."/>
            <person name="Barry K."/>
            <person name="Choi C."/>
            <person name="Cichocki N."/>
            <person name="Clum A."/>
            <person name="Copeland A."/>
            <person name="Hainaut M."/>
            <person name="Haridas S."/>
            <person name="Labutti K."/>
            <person name="Lindquist E."/>
            <person name="Lipzen A."/>
            <person name="Khouja H.-R."/>
            <person name="Murat C."/>
            <person name="Ohm R."/>
            <person name="Olson A."/>
            <person name="Spatafora J."/>
            <person name="Veneault-Fourrey C."/>
            <person name="Henrissat B."/>
            <person name="Grigoriev I."/>
            <person name="Martin F."/>
            <person name="Perotto S."/>
        </authorList>
    </citation>
    <scope>NUCLEOTIDE SEQUENCE [LARGE SCALE GENOMIC DNA]</scope>
    <source>
        <strain evidence="2 3">UAMH 7357</strain>
    </source>
</reference>
<feature type="compositionally biased region" description="Polar residues" evidence="1">
    <location>
        <begin position="40"/>
        <end position="54"/>
    </location>
</feature>
<dbReference type="Proteomes" id="UP000235672">
    <property type="component" value="Unassembled WGS sequence"/>
</dbReference>
<sequence>MSDSQTTDVSDLEELDFSASGLYDDDLSEDAVLITPFEVSTGTSGKLSSGPSRENSVDPDSTCEEVGETYTQMISHSRVRAALKRPIRLRKFLGAPACLMVLEIVMDDTTLSRQMRRLLRFKAMDISAKFEDAGGLFRLGPEIVMFCPEEYTSEPTVVEHAYSNTAGASIDVSGGLPVRATVGIHRHHNIQFTEKCNVSIAGSTLRMGDKTTIVKWQLNEDRALREGMPKKLRFAIAVSYLEERAFTMKLNFMANLGFNDVEFKVRNKQSVLAVKIDPRILREQAMNDEHSLTHRRACNIISGVQIKGHIEWFKKKYKLWATLKGITGFGWKAELNSIWAEEDHWDDLLSDPKNKSDY</sequence>